<dbReference type="InterPro" id="IPR006727">
    <property type="entry name" value="Herpes_BMRF2"/>
</dbReference>
<keyword evidence="4" id="KW-1185">Reference proteome</keyword>
<feature type="transmembrane region" description="Helical" evidence="2">
    <location>
        <begin position="272"/>
        <end position="289"/>
    </location>
</feature>
<dbReference type="KEGG" id="vg:65099601"/>
<feature type="transmembrane region" description="Helical" evidence="2">
    <location>
        <begin position="333"/>
        <end position="352"/>
    </location>
</feature>
<feature type="transmembrane region" description="Helical" evidence="2">
    <location>
        <begin position="101"/>
        <end position="121"/>
    </location>
</feature>
<evidence type="ECO:0000256" key="1">
    <source>
        <dbReference type="ARBA" id="ARBA00008716"/>
    </source>
</evidence>
<dbReference type="Proteomes" id="UP000297089">
    <property type="component" value="Segment"/>
</dbReference>
<evidence type="ECO:0000313" key="4">
    <source>
        <dbReference type="Proteomes" id="UP000297089"/>
    </source>
</evidence>
<dbReference type="Pfam" id="PF04633">
    <property type="entry name" value="Herpes_BMRF2"/>
    <property type="match status" value="1"/>
</dbReference>
<accession>A0A0B5CYH1</accession>
<feature type="transmembrane region" description="Helical" evidence="2">
    <location>
        <begin position="246"/>
        <end position="265"/>
    </location>
</feature>
<comment type="similarity">
    <text evidence="1">Belongs to the herpesviridae BMRF2 family.</text>
</comment>
<proteinExistence type="inferred from homology"/>
<sequence>MGTYTSEASLAWLAFMCGTVAAAPFILCFIYHALYFLEPLVSVENVIFSWGAVGLHGLLLLLCIFGLPAWLPQHVDVPCTISAILVIGGSMASTLGVELPWVHVSIFVASCLCLLLCVVVANDVVYLCPTIAHRYYELGFMGAFTVYYFLVLKNLFLAPAFLLPLVAFIVGGVCSLRALRSHPLYEAGLQRRHAIFSLTSRRYITYSIKQALEVCGWDFYLVTVLIGGTAAGILSVGLTTPLLFGLIHYFFVFHVGLFCCLGIVYRSHVLTLLYVLAAAVMLTLTHVLGPGVHNLFTRVCVFTVFLLLMFGAVGCELQIIRKKLQRAANSPRILLGVCACGNLLMAVVFFSLNKIEIGAL</sequence>
<evidence type="ECO:0000256" key="2">
    <source>
        <dbReference type="SAM" id="Phobius"/>
    </source>
</evidence>
<organism evidence="3 4">
    <name type="scientific">macacine gammaherpesvirus 12</name>
    <dbReference type="NCBI Taxonomy" id="2560571"/>
    <lineage>
        <taxon>Viruses</taxon>
        <taxon>Duplodnaviria</taxon>
        <taxon>Heunggongvirae</taxon>
        <taxon>Peploviricota</taxon>
        <taxon>Herviviricetes</taxon>
        <taxon>Herpesvirales</taxon>
        <taxon>Orthoherpesviridae</taxon>
        <taxon>Gammaherpesvirinae</taxon>
        <taxon>Rhadinovirus</taxon>
        <taxon>Rhadinovirus macacinegamma12</taxon>
    </lineage>
</organism>
<feature type="transmembrane region" description="Helical" evidence="2">
    <location>
        <begin position="77"/>
        <end position="95"/>
    </location>
</feature>
<protein>
    <submittedName>
        <fullName evidence="3">ORF58</fullName>
    </submittedName>
</protein>
<feature type="transmembrane region" description="Helical" evidence="2">
    <location>
        <begin position="12"/>
        <end position="35"/>
    </location>
</feature>
<name>A0A0B5CYH1_9GAMA</name>
<feature type="transmembrane region" description="Helical" evidence="2">
    <location>
        <begin position="156"/>
        <end position="176"/>
    </location>
</feature>
<keyword evidence="2" id="KW-0812">Transmembrane</keyword>
<keyword evidence="2" id="KW-0472">Membrane</keyword>
<reference evidence="3 4" key="1">
    <citation type="submission" date="2018-02" db="EMBL/GenBank/DDBJ databases">
        <title>Complete genome sequence of MneRV2, the pig-tailed macaque RV2 rhadinovirus, and evolutionary relationship with rhesus macaque RRV and human herpesvirus 8/KSHV.</title>
        <authorList>
            <person name="Rose T.M."/>
            <person name="Bruce A.G."/>
        </authorList>
    </citation>
    <scope>NUCLEOTIDE SEQUENCE [LARGE SCALE GENOMIC DNA]</scope>
    <source>
        <strain evidence="3 4">J97167</strain>
    </source>
</reference>
<keyword evidence="2" id="KW-1133">Transmembrane helix</keyword>
<feature type="transmembrane region" description="Helical" evidence="2">
    <location>
        <begin position="295"/>
        <end position="313"/>
    </location>
</feature>
<feature type="transmembrane region" description="Helical" evidence="2">
    <location>
        <begin position="133"/>
        <end position="150"/>
    </location>
</feature>
<gene>
    <name evidence="3" type="primary">ORF58</name>
</gene>
<feature type="transmembrane region" description="Helical" evidence="2">
    <location>
        <begin position="219"/>
        <end position="240"/>
    </location>
</feature>
<evidence type="ECO:0000313" key="3">
    <source>
        <dbReference type="EMBL" id="AJE29714.1"/>
    </source>
</evidence>
<feature type="transmembrane region" description="Helical" evidence="2">
    <location>
        <begin position="47"/>
        <end position="70"/>
    </location>
</feature>
<dbReference type="EMBL" id="KP265674">
    <property type="protein sequence ID" value="AJE29714.1"/>
    <property type="molecule type" value="Genomic_DNA"/>
</dbReference>